<dbReference type="EMBL" id="CP015059">
    <property type="protein sequence ID" value="QGN17383.1"/>
    <property type="molecule type" value="Genomic_DNA"/>
</dbReference>
<organism evidence="7 8">
    <name type="scientific">Kluyveromyces marxianus</name>
    <name type="common">Yeast</name>
    <name type="synonym">Candida kefyr</name>
    <dbReference type="NCBI Taxonomy" id="4911"/>
    <lineage>
        <taxon>Eukaryota</taxon>
        <taxon>Fungi</taxon>
        <taxon>Dikarya</taxon>
        <taxon>Ascomycota</taxon>
        <taxon>Saccharomycotina</taxon>
        <taxon>Saccharomycetes</taxon>
        <taxon>Saccharomycetales</taxon>
        <taxon>Saccharomycetaceae</taxon>
        <taxon>Kluyveromyces</taxon>
    </lineage>
</organism>
<evidence type="ECO:0000256" key="5">
    <source>
        <dbReference type="ARBA" id="ARBA00023128"/>
    </source>
</evidence>
<evidence type="ECO:0000256" key="1">
    <source>
        <dbReference type="ARBA" id="ARBA00004173"/>
    </source>
</evidence>
<sequence length="491" mass="56204">MLSKAANRLQPVKSVTIPKNKFRLDLNNEDGLQKWPEYIVPNANKLVHPFYRTPNPTERTILCIDEKSPQLFNGHAVLPAFMKDPITRELTLVESKISFGTVKDVSKWVNKIYRQSQTNDQNKVLIFEDIPANTVRESRLDTKSPLVVELDRFLDSHPEISIESLDSELSRMFIFKKARQVVYLDEVLLHILQRDTLTSSQWNSVLKVLPKYAGKEIDDTSMITMLIAEWVLVGRKLFGDETVCNSSEMLWQEIQQISESLNKDICNKFTIKELNVLLDLFLDAQNLELSRAMLDKLALRHNAMPSLPLAEKYMTFIDASLDTQVDRKTKLYYMHILAPVFSSHLTSTMATILLPYCVHQAEVFALFDLALKSKYAEEILPIITTQFILRLSQLKESQIDNSLNISTLYNRLKIHYNNAGKIPQSSVFALVVALVANSNFRAIITLLQEQTIEDISKAIELVEKQSVVLDTFGFREADKNDLLSYLQNSCQ</sequence>
<dbReference type="Pfam" id="PF17049">
    <property type="entry name" value="AEP1"/>
    <property type="match status" value="1"/>
</dbReference>
<keyword evidence="3 6" id="KW-0810">Translation regulation</keyword>
<comment type="function">
    <text evidence="6">Required for translation of the mitochondrial OLI1 transcript encoding subunit 9 of mitochondrial ATP synthase.</text>
</comment>
<comment type="similarity">
    <text evidence="2 6">Belongs to the AEP1 family.</text>
</comment>
<protein>
    <recommendedName>
        <fullName evidence="6">ATPase expression protein 1</fullName>
    </recommendedName>
</protein>
<keyword evidence="4 6" id="KW-0809">Transit peptide</keyword>
<keyword evidence="8" id="KW-1185">Reference proteome</keyword>
<keyword evidence="5 6" id="KW-0496">Mitochondrion</keyword>
<gene>
    <name evidence="7" type="primary">AEP1</name>
    <name evidence="7" type="ORF">FIM1_4115</name>
</gene>
<evidence type="ECO:0000256" key="2">
    <source>
        <dbReference type="ARBA" id="ARBA00008176"/>
    </source>
</evidence>
<evidence type="ECO:0000256" key="6">
    <source>
        <dbReference type="RuleBase" id="RU362136"/>
    </source>
</evidence>
<comment type="subcellular location">
    <subcellularLocation>
        <location evidence="1 6">Mitochondrion</location>
    </subcellularLocation>
</comment>
<reference evidence="7 8" key="1">
    <citation type="submission" date="2016-03" db="EMBL/GenBank/DDBJ databases">
        <title>How can Kluyveromyces marxianus grow so fast - potential evolutionary course in Saccharomyces Complex revealed by comparative genomics.</title>
        <authorList>
            <person name="Mo W."/>
            <person name="Lu W."/>
            <person name="Yang X."/>
            <person name="Qi J."/>
            <person name="Lv H."/>
        </authorList>
    </citation>
    <scope>NUCLEOTIDE SEQUENCE [LARGE SCALE GENOMIC DNA]</scope>
    <source>
        <strain evidence="7 8">FIM1</strain>
    </source>
</reference>
<name>A0ABX6F215_KLUMA</name>
<accession>A0ABX6F215</accession>
<dbReference type="Proteomes" id="UP000422736">
    <property type="component" value="Chromosome 6"/>
</dbReference>
<evidence type="ECO:0000256" key="4">
    <source>
        <dbReference type="ARBA" id="ARBA00022946"/>
    </source>
</evidence>
<dbReference type="InterPro" id="IPR031467">
    <property type="entry name" value="Aep1"/>
</dbReference>
<evidence type="ECO:0000256" key="3">
    <source>
        <dbReference type="ARBA" id="ARBA00022845"/>
    </source>
</evidence>
<evidence type="ECO:0000313" key="7">
    <source>
        <dbReference type="EMBL" id="QGN17383.1"/>
    </source>
</evidence>
<proteinExistence type="inferred from homology"/>
<evidence type="ECO:0000313" key="8">
    <source>
        <dbReference type="Proteomes" id="UP000422736"/>
    </source>
</evidence>